<keyword evidence="6" id="KW-0231">Viral genome packaging</keyword>
<evidence type="ECO:0000256" key="5">
    <source>
        <dbReference type="ARBA" id="ARBA00022844"/>
    </source>
</evidence>
<dbReference type="Proteomes" id="UP000118449">
    <property type="component" value="Segment"/>
</dbReference>
<dbReference type="Pfam" id="PF01499">
    <property type="entry name" value="Herpes_UL25"/>
    <property type="match status" value="1"/>
</dbReference>
<dbReference type="GO" id="GO:0019072">
    <property type="term" value="P:viral genome packaging"/>
    <property type="evidence" value="ECO:0007669"/>
    <property type="project" value="InterPro"/>
</dbReference>
<dbReference type="EMBL" id="KF644580">
    <property type="protein sequence ID" value="AII81768.1"/>
    <property type="molecule type" value="Genomic_DNA"/>
</dbReference>
<evidence type="ECO:0000256" key="8">
    <source>
        <dbReference type="SAM" id="MobiDB-lite"/>
    </source>
</evidence>
<keyword evidence="4" id="KW-1188">Viral release from host cell</keyword>
<evidence type="ECO:0000256" key="6">
    <source>
        <dbReference type="ARBA" id="ARBA00023219"/>
    </source>
</evidence>
<dbReference type="GO" id="GO:0075732">
    <property type="term" value="P:viral penetration into host nucleus"/>
    <property type="evidence" value="ECO:0007669"/>
    <property type="project" value="UniProtKB-KW"/>
</dbReference>
<dbReference type="GO" id="GO:0046718">
    <property type="term" value="P:symbiont entry into host cell"/>
    <property type="evidence" value="ECO:0007669"/>
    <property type="project" value="UniProtKB-KW"/>
</dbReference>
<reference evidence="9 10" key="1">
    <citation type="journal article" date="1985" name="J. Am. Vet. Med. Assoc.">
        <title>Equine herpesvirus type 1 abortion in an onager and suspected herpesvirus myelitis in a zebra.</title>
        <authorList>
            <person name="Fukushi H."/>
            <person name="Guo X."/>
            <person name="Kimura T."/>
        </authorList>
    </citation>
    <scope>NUCLEOTIDE SEQUENCE [LARGE SCALE GENOMIC DNA]</scope>
    <source>
        <strain evidence="9">T-529 10/84</strain>
    </source>
</reference>
<keyword evidence="7" id="KW-1160">Virus entry into host cell</keyword>
<sequence length="587" mass="63816">MAEYVDYVFGSLYVSDTATSTIPTDVRNFIAPPFPLNFWSGPTFTVSSNTRADPLKLVAARHRAAAAAIDTLEAQSQYGVANVDALIRPLERQVAKVADALAALEDAARAAESADAATPQVNASEADQRPDNVGQSLSEIQIAKNDVPMEFDTNLAVDLLATVFVSRAAGGSNGVVFGTWYRALQDRLVTERPVATRSIDYRDGRMSKTFMTTAVVSLQSCGRLYIGNRPYSAFEAAVLCLHLAHRAVNSNYTYPTSFSGLIEQLPVYIEAFSTALRDGTLGKVGYEFNGARLPKNQFHVPGGGGRYERGALNGHGVLETLIRLKVLPAIPGSLGTTSAAVGPELDADQTAYIDDVNKAAAAFLVRAQNLFLTEDQTLLRSTINTITALLLLRRLLWNGNVYTDRLRNNFQLGAIVPNLAVSQRDARGASGGDAAAMVSRSGNNNFTFLCERYVSPIYIANREVELTQLFPGLAALCLDAQTVARDQPQHRAVNVSTGRNQTNLTRLIGIELENRRRTAPVPINEVLAAHDAVALQYERGLGLLMQKPRLRASLEETRRLGQFNVASDYDLLYFVCLGYIPSFTSAM</sequence>
<evidence type="ECO:0000256" key="7">
    <source>
        <dbReference type="ARBA" id="ARBA00023296"/>
    </source>
</evidence>
<evidence type="ECO:0000256" key="2">
    <source>
        <dbReference type="ARBA" id="ARBA00022561"/>
    </source>
</evidence>
<feature type="region of interest" description="Disordered" evidence="8">
    <location>
        <begin position="113"/>
        <end position="134"/>
    </location>
</feature>
<organism evidence="9 10">
    <name type="scientific">Equid alphaherpesvirus 1</name>
    <name type="common">Equine herpesvirus 1</name>
    <dbReference type="NCBI Taxonomy" id="10326"/>
    <lineage>
        <taxon>Viruses</taxon>
        <taxon>Duplodnaviria</taxon>
        <taxon>Heunggongvirae</taxon>
        <taxon>Peploviricota</taxon>
        <taxon>Herviviricetes</taxon>
        <taxon>Herpesvirales</taxon>
        <taxon>Orthoherpesviridae</taxon>
        <taxon>Alphaherpesvirinae</taxon>
        <taxon>Varicellovirus</taxon>
        <taxon>Varicellovirus equidalpha1</taxon>
    </lineage>
</organism>
<dbReference type="GO" id="GO:0043657">
    <property type="term" value="C:host cell"/>
    <property type="evidence" value="ECO:0007669"/>
    <property type="project" value="GOC"/>
</dbReference>
<evidence type="ECO:0000313" key="10">
    <source>
        <dbReference type="Proteomes" id="UP000118449"/>
    </source>
</evidence>
<keyword evidence="2" id="KW-0167">Capsid protein</keyword>
<dbReference type="HAMAP" id="MF_04025">
    <property type="entry name" value="HSV_CVC2"/>
    <property type="match status" value="1"/>
</dbReference>
<name>A0A076JSR5_9ALPH</name>
<evidence type="ECO:0000256" key="4">
    <source>
        <dbReference type="ARBA" id="ARBA00022612"/>
    </source>
</evidence>
<accession>A0A076JSR5</accession>
<evidence type="ECO:0000256" key="3">
    <source>
        <dbReference type="ARBA" id="ARBA00022562"/>
    </source>
</evidence>
<proteinExistence type="inferred from homology"/>
<keyword evidence="5" id="KW-0946">Virion</keyword>
<protein>
    <submittedName>
        <fullName evidence="9">Virion protein</fullName>
    </submittedName>
</protein>
<evidence type="ECO:0000313" key="9">
    <source>
        <dbReference type="EMBL" id="AII81768.1"/>
    </source>
</evidence>
<dbReference type="InterPro" id="IPR002493">
    <property type="entry name" value="Herpes_UL25"/>
</dbReference>
<dbReference type="GO" id="GO:0019028">
    <property type="term" value="C:viral capsid"/>
    <property type="evidence" value="ECO:0007669"/>
    <property type="project" value="UniProtKB-KW"/>
</dbReference>
<evidence type="ECO:0000256" key="1">
    <source>
        <dbReference type="ARBA" id="ARBA00022524"/>
    </source>
</evidence>
<keyword evidence="3" id="KW-1048">Host nucleus</keyword>
<keyword evidence="1" id="KW-1163">Viral penetration into host nucleus</keyword>
<reference evidence="9 10" key="2">
    <citation type="journal article" date="2014" name="J. Vet. Med. Sci.">
        <title>Full Genome Sequences of Zebra-Borne Equine Herpesvirus Type 1 Isolated from Zebra, Onager and Thomson's Gazelle.</title>
        <authorList>
            <person name="Guo X."/>
            <person name="Izume S."/>
            <person name="Okada A."/>
            <person name="Ohya K."/>
            <person name="Kimura T."/>
            <person name="Fukushi H."/>
        </authorList>
    </citation>
    <scope>NUCLEOTIDE SEQUENCE [LARGE SCALE GENOMIC DNA]</scope>
    <source>
        <strain evidence="9">T-529 10/84</strain>
    </source>
</reference>